<sequence length="70" mass="7621">MAFAEFLYMFNETITRTQHVQGRCGNDGEPDDRARAAADGSLLNCSRGKSGAQREDRLVIDTATGQVTTV</sequence>
<gene>
    <name evidence="1" type="ORF">EVAR_26478_1</name>
</gene>
<organism evidence="1 2">
    <name type="scientific">Eumeta variegata</name>
    <name type="common">Bagworm moth</name>
    <name type="synonym">Eumeta japonica</name>
    <dbReference type="NCBI Taxonomy" id="151549"/>
    <lineage>
        <taxon>Eukaryota</taxon>
        <taxon>Metazoa</taxon>
        <taxon>Ecdysozoa</taxon>
        <taxon>Arthropoda</taxon>
        <taxon>Hexapoda</taxon>
        <taxon>Insecta</taxon>
        <taxon>Pterygota</taxon>
        <taxon>Neoptera</taxon>
        <taxon>Endopterygota</taxon>
        <taxon>Lepidoptera</taxon>
        <taxon>Glossata</taxon>
        <taxon>Ditrysia</taxon>
        <taxon>Tineoidea</taxon>
        <taxon>Psychidae</taxon>
        <taxon>Oiketicinae</taxon>
        <taxon>Eumeta</taxon>
    </lineage>
</organism>
<protein>
    <submittedName>
        <fullName evidence="1">Uncharacterized protein</fullName>
    </submittedName>
</protein>
<dbReference type="AlphaFoldDB" id="A0A4C1V859"/>
<accession>A0A4C1V859</accession>
<dbReference type="Proteomes" id="UP000299102">
    <property type="component" value="Unassembled WGS sequence"/>
</dbReference>
<comment type="caution">
    <text evidence="1">The sequence shown here is derived from an EMBL/GenBank/DDBJ whole genome shotgun (WGS) entry which is preliminary data.</text>
</comment>
<proteinExistence type="predicted"/>
<evidence type="ECO:0000313" key="2">
    <source>
        <dbReference type="Proteomes" id="UP000299102"/>
    </source>
</evidence>
<dbReference type="EMBL" id="BGZK01000296">
    <property type="protein sequence ID" value="GBP34889.1"/>
    <property type="molecule type" value="Genomic_DNA"/>
</dbReference>
<keyword evidence="2" id="KW-1185">Reference proteome</keyword>
<name>A0A4C1V859_EUMVA</name>
<reference evidence="1 2" key="1">
    <citation type="journal article" date="2019" name="Commun. Biol.">
        <title>The bagworm genome reveals a unique fibroin gene that provides high tensile strength.</title>
        <authorList>
            <person name="Kono N."/>
            <person name="Nakamura H."/>
            <person name="Ohtoshi R."/>
            <person name="Tomita M."/>
            <person name="Numata K."/>
            <person name="Arakawa K."/>
        </authorList>
    </citation>
    <scope>NUCLEOTIDE SEQUENCE [LARGE SCALE GENOMIC DNA]</scope>
</reference>
<evidence type="ECO:0000313" key="1">
    <source>
        <dbReference type="EMBL" id="GBP34889.1"/>
    </source>
</evidence>